<evidence type="ECO:0000256" key="1">
    <source>
        <dbReference type="ARBA" id="ARBA00005125"/>
    </source>
</evidence>
<dbReference type="InterPro" id="IPR001509">
    <property type="entry name" value="Epimerase_deHydtase"/>
</dbReference>
<reference evidence="5" key="1">
    <citation type="submission" date="2016-10" db="EMBL/GenBank/DDBJ databases">
        <authorList>
            <person name="Varghese N."/>
            <person name="Submissions S."/>
        </authorList>
    </citation>
    <scope>NUCLEOTIDE SEQUENCE [LARGE SCALE GENOMIC DNA]</scope>
    <source>
        <strain evidence="5">GAS369</strain>
    </source>
</reference>
<dbReference type="Gene3D" id="3.40.50.720">
    <property type="entry name" value="NAD(P)-binding Rossmann-like Domain"/>
    <property type="match status" value="1"/>
</dbReference>
<sequence length="324" mass="36495">MNFADKRRAFVTGGGGFIGSHIVDRLAQTAASVRIYDNFSTGQEQFIGHHAGNPEIRVVRADVLDSERLNKEMAGCDIVFHFQANADVRGGTTRTQIDLQQNTIATWNVLEAMRINEIKHIVFASSATVYGEPDIFPTPESYAPLQTSLYGASKLSCEAMIQAYCEYFGIACHIFRFVSWIGERYSHGVIFDFMKKLRKDERVLEILGDGKQRKSYLDVVDGVDGIFYALEHSKERKNVFNLGHDAFMNVLDLADIIVDELGLREVRYATTGGERGWLGDSPFVHLDTTKLKALGWRPRISIEQGVRNTVQYLKAHPQLLERSV</sequence>
<dbReference type="SUPFAM" id="SSF51735">
    <property type="entry name" value="NAD(P)-binding Rossmann-fold domains"/>
    <property type="match status" value="1"/>
</dbReference>
<dbReference type="EMBL" id="LT629750">
    <property type="protein sequence ID" value="SDS99769.1"/>
    <property type="molecule type" value="Genomic_DNA"/>
</dbReference>
<comment type="pathway">
    <text evidence="1">Bacterial outer membrane biogenesis; LPS O-antigen biosynthesis.</text>
</comment>
<proteinExistence type="inferred from homology"/>
<accession>A0A1H1WUD5</accession>
<gene>
    <name evidence="4" type="ORF">SAMN05444158_3981</name>
</gene>
<dbReference type="Proteomes" id="UP000243904">
    <property type="component" value="Chromosome I"/>
</dbReference>
<name>A0A1H1WUD5_9BRAD</name>
<evidence type="ECO:0000313" key="5">
    <source>
        <dbReference type="Proteomes" id="UP000243904"/>
    </source>
</evidence>
<evidence type="ECO:0000256" key="2">
    <source>
        <dbReference type="ARBA" id="ARBA00007637"/>
    </source>
</evidence>
<dbReference type="Pfam" id="PF01370">
    <property type="entry name" value="Epimerase"/>
    <property type="match status" value="1"/>
</dbReference>
<feature type="domain" description="NAD-dependent epimerase/dehydratase" evidence="3">
    <location>
        <begin position="10"/>
        <end position="243"/>
    </location>
</feature>
<dbReference type="RefSeq" id="WP_146688486.1">
    <property type="nucleotide sequence ID" value="NZ_LT629750.1"/>
</dbReference>
<dbReference type="Gene3D" id="3.90.25.10">
    <property type="entry name" value="UDP-galactose 4-epimerase, domain 1"/>
    <property type="match status" value="2"/>
</dbReference>
<keyword evidence="5" id="KW-1185">Reference proteome</keyword>
<organism evidence="4 5">
    <name type="scientific">Bradyrhizobium canariense</name>
    <dbReference type="NCBI Taxonomy" id="255045"/>
    <lineage>
        <taxon>Bacteria</taxon>
        <taxon>Pseudomonadati</taxon>
        <taxon>Pseudomonadota</taxon>
        <taxon>Alphaproteobacteria</taxon>
        <taxon>Hyphomicrobiales</taxon>
        <taxon>Nitrobacteraceae</taxon>
        <taxon>Bradyrhizobium</taxon>
    </lineage>
</organism>
<dbReference type="CDD" id="cd05234">
    <property type="entry name" value="UDP_G4E_2_SDR_e"/>
    <property type="match status" value="1"/>
</dbReference>
<dbReference type="InterPro" id="IPR036291">
    <property type="entry name" value="NAD(P)-bd_dom_sf"/>
</dbReference>
<protein>
    <submittedName>
        <fullName evidence="4">UDP-glucose 4-epimerase</fullName>
    </submittedName>
</protein>
<evidence type="ECO:0000259" key="3">
    <source>
        <dbReference type="Pfam" id="PF01370"/>
    </source>
</evidence>
<dbReference type="PANTHER" id="PTHR43000">
    <property type="entry name" value="DTDP-D-GLUCOSE 4,6-DEHYDRATASE-RELATED"/>
    <property type="match status" value="1"/>
</dbReference>
<evidence type="ECO:0000313" key="4">
    <source>
        <dbReference type="EMBL" id="SDS99769.1"/>
    </source>
</evidence>
<dbReference type="AlphaFoldDB" id="A0A1H1WUD5"/>
<comment type="similarity">
    <text evidence="2">Belongs to the NAD(P)-dependent epimerase/dehydratase family.</text>
</comment>